<evidence type="ECO:0000259" key="1">
    <source>
        <dbReference type="PROSITE" id="PS50995"/>
    </source>
</evidence>
<feature type="domain" description="HTH marR-type" evidence="1">
    <location>
        <begin position="15"/>
        <end position="149"/>
    </location>
</feature>
<proteinExistence type="predicted"/>
<dbReference type="EMBL" id="CP050292">
    <property type="protein sequence ID" value="QND75501.1"/>
    <property type="molecule type" value="Genomic_DNA"/>
</dbReference>
<dbReference type="GO" id="GO:0003700">
    <property type="term" value="F:DNA-binding transcription factor activity"/>
    <property type="evidence" value="ECO:0007669"/>
    <property type="project" value="InterPro"/>
</dbReference>
<dbReference type="InterPro" id="IPR039422">
    <property type="entry name" value="MarR/SlyA-like"/>
</dbReference>
<sequence>MRATKSPRDVDSWRHDNVGRLMNSAIRRFEARVLEIMKDAGYRDTRISHVNLTRNLDRPGTRVTELAKRSAMTKQAMGELVDQCVLMGLVERVPDPADGRARTVRFTKAGLEWLDAFRKAVDQAELEMGDEIGQPRLESIRVGLAKYAARHDSLRPVD</sequence>
<dbReference type="Gene3D" id="1.10.10.10">
    <property type="entry name" value="Winged helix-like DNA-binding domain superfamily/Winged helix DNA-binding domain"/>
    <property type="match status" value="1"/>
</dbReference>
<dbReference type="InterPro" id="IPR036388">
    <property type="entry name" value="WH-like_DNA-bd_sf"/>
</dbReference>
<dbReference type="Proteomes" id="UP000515291">
    <property type="component" value="Chromosome"/>
</dbReference>
<dbReference type="PANTHER" id="PTHR33164:SF57">
    <property type="entry name" value="MARR-FAMILY TRANSCRIPTIONAL REGULATOR"/>
    <property type="match status" value="1"/>
</dbReference>
<dbReference type="InterPro" id="IPR036390">
    <property type="entry name" value="WH_DNA-bd_sf"/>
</dbReference>
<dbReference type="KEGG" id="trb:HB776_17575"/>
<protein>
    <submittedName>
        <fullName evidence="2">Winged helix-turn-helix transcriptional regulator</fullName>
    </submittedName>
</protein>
<dbReference type="SUPFAM" id="SSF46785">
    <property type="entry name" value="Winged helix' DNA-binding domain"/>
    <property type="match status" value="1"/>
</dbReference>
<name>A0A7G6U919_9BRAD</name>
<dbReference type="SMART" id="SM00347">
    <property type="entry name" value="HTH_MARR"/>
    <property type="match status" value="1"/>
</dbReference>
<reference evidence="3" key="1">
    <citation type="journal article" date="2020" name="Mol. Plant Microbe">
        <title>Rhizobial microsymbionts of the narrowly endemic Oxytropis species growing in Kamchatka are characterized by significant genetic diversity and possess a set of genes that are associated with T3SS and T6SS secretion systems and can affect the development of symbiosis.</title>
        <authorList>
            <person name="Safronova V."/>
            <person name="Guro P."/>
            <person name="Sazanova A."/>
            <person name="Kuznetsova I."/>
            <person name="Belimov A."/>
            <person name="Yakubov V."/>
            <person name="Chirak E."/>
            <person name="Afonin A."/>
            <person name="Gogolev Y."/>
            <person name="Andronov E."/>
            <person name="Tikhonovich I."/>
        </authorList>
    </citation>
    <scope>NUCLEOTIDE SEQUENCE [LARGE SCALE GENOMIC DNA]</scope>
    <source>
        <strain evidence="3">581</strain>
    </source>
</reference>
<dbReference type="PANTHER" id="PTHR33164">
    <property type="entry name" value="TRANSCRIPTIONAL REGULATOR, MARR FAMILY"/>
    <property type="match status" value="1"/>
</dbReference>
<accession>A0A7G6U919</accession>
<dbReference type="AlphaFoldDB" id="A0A7G6U919"/>
<dbReference type="PROSITE" id="PS50995">
    <property type="entry name" value="HTH_MARR_2"/>
    <property type="match status" value="1"/>
</dbReference>
<evidence type="ECO:0000313" key="3">
    <source>
        <dbReference type="Proteomes" id="UP000515291"/>
    </source>
</evidence>
<organism evidence="2 3">
    <name type="scientific">Tardiphaga robiniae</name>
    <dbReference type="NCBI Taxonomy" id="943830"/>
    <lineage>
        <taxon>Bacteria</taxon>
        <taxon>Pseudomonadati</taxon>
        <taxon>Pseudomonadota</taxon>
        <taxon>Alphaproteobacteria</taxon>
        <taxon>Hyphomicrobiales</taxon>
        <taxon>Nitrobacteraceae</taxon>
        <taxon>Tardiphaga</taxon>
    </lineage>
</organism>
<dbReference type="InterPro" id="IPR000835">
    <property type="entry name" value="HTH_MarR-typ"/>
</dbReference>
<dbReference type="Pfam" id="PF12802">
    <property type="entry name" value="MarR_2"/>
    <property type="match status" value="1"/>
</dbReference>
<evidence type="ECO:0000313" key="2">
    <source>
        <dbReference type="EMBL" id="QND75501.1"/>
    </source>
</evidence>
<gene>
    <name evidence="2" type="ORF">HB776_17575</name>
</gene>
<dbReference type="GO" id="GO:0006950">
    <property type="term" value="P:response to stress"/>
    <property type="evidence" value="ECO:0007669"/>
    <property type="project" value="TreeGrafter"/>
</dbReference>